<evidence type="ECO:0000259" key="5">
    <source>
        <dbReference type="PROSITE" id="PS50977"/>
    </source>
</evidence>
<evidence type="ECO:0000313" key="7">
    <source>
        <dbReference type="Proteomes" id="UP000244162"/>
    </source>
</evidence>
<dbReference type="Proteomes" id="UP000244162">
    <property type="component" value="Unassembled WGS sequence"/>
</dbReference>
<evidence type="ECO:0000256" key="4">
    <source>
        <dbReference type="PROSITE-ProRule" id="PRU00335"/>
    </source>
</evidence>
<feature type="domain" description="HTH tetR-type" evidence="5">
    <location>
        <begin position="14"/>
        <end position="74"/>
    </location>
</feature>
<evidence type="ECO:0000256" key="2">
    <source>
        <dbReference type="ARBA" id="ARBA00023125"/>
    </source>
</evidence>
<dbReference type="InterPro" id="IPR054156">
    <property type="entry name" value="YxaF_TetR_C"/>
</dbReference>
<keyword evidence="2 4" id="KW-0238">DNA-binding</keyword>
<dbReference type="AlphaFoldDB" id="A0A2T5G2E5"/>
<dbReference type="PROSITE" id="PS01081">
    <property type="entry name" value="HTH_TETR_1"/>
    <property type="match status" value="1"/>
</dbReference>
<sequence>MAGRRNRIRTNDPVGLRRKVLDAAAQSFQAAGYGATSMQDIVREAEVTGGALHHHFPSKKDLGLAVISERVSAELAETWIEVVKAAPSAAEGIAAIFERTIAQLEAKGSVQGCPLGNLTMELALADTDFRIAVAGEYAAWRGAIAERLRLDIEAGGAVFARRDPEGFANVVVAMFSGAMSIAKAEQATDALEACLVQLRSLMKLGG</sequence>
<dbReference type="PRINTS" id="PR00455">
    <property type="entry name" value="HTHTETR"/>
</dbReference>
<keyword evidence="3" id="KW-0804">Transcription</keyword>
<dbReference type="SUPFAM" id="SSF48498">
    <property type="entry name" value="Tetracyclin repressor-like, C-terminal domain"/>
    <property type="match status" value="1"/>
</dbReference>
<dbReference type="RefSeq" id="WP_107966551.1">
    <property type="nucleotide sequence ID" value="NZ_NWBU01000004.1"/>
</dbReference>
<accession>A0A2T5G2E5</accession>
<name>A0A2T5G2E5_9SPHN</name>
<dbReference type="GO" id="GO:0003677">
    <property type="term" value="F:DNA binding"/>
    <property type="evidence" value="ECO:0007669"/>
    <property type="project" value="UniProtKB-UniRule"/>
</dbReference>
<dbReference type="InterPro" id="IPR023772">
    <property type="entry name" value="DNA-bd_HTH_TetR-type_CS"/>
</dbReference>
<organism evidence="6 7">
    <name type="scientific">Sphingomonas oleivorans</name>
    <dbReference type="NCBI Taxonomy" id="1735121"/>
    <lineage>
        <taxon>Bacteria</taxon>
        <taxon>Pseudomonadati</taxon>
        <taxon>Pseudomonadota</taxon>
        <taxon>Alphaproteobacteria</taxon>
        <taxon>Sphingomonadales</taxon>
        <taxon>Sphingomonadaceae</taxon>
        <taxon>Sphingomonas</taxon>
    </lineage>
</organism>
<evidence type="ECO:0000256" key="3">
    <source>
        <dbReference type="ARBA" id="ARBA00023163"/>
    </source>
</evidence>
<gene>
    <name evidence="6" type="ORF">CLG96_04220</name>
</gene>
<dbReference type="SUPFAM" id="SSF46689">
    <property type="entry name" value="Homeodomain-like"/>
    <property type="match status" value="1"/>
</dbReference>
<dbReference type="PANTHER" id="PTHR47506:SF3">
    <property type="entry name" value="HTH-TYPE TRANSCRIPTIONAL REGULATOR LMRA"/>
    <property type="match status" value="1"/>
</dbReference>
<feature type="DNA-binding region" description="H-T-H motif" evidence="4">
    <location>
        <begin position="37"/>
        <end position="56"/>
    </location>
</feature>
<dbReference type="Pfam" id="PF00440">
    <property type="entry name" value="TetR_N"/>
    <property type="match status" value="1"/>
</dbReference>
<dbReference type="EMBL" id="NWBU01000004">
    <property type="protein sequence ID" value="PTQ13316.1"/>
    <property type="molecule type" value="Genomic_DNA"/>
</dbReference>
<dbReference type="InterPro" id="IPR009057">
    <property type="entry name" value="Homeodomain-like_sf"/>
</dbReference>
<reference evidence="6 7" key="1">
    <citation type="submission" date="2017-09" db="EMBL/GenBank/DDBJ databases">
        <title>Sphingomonas panjinensis sp.nov., isolated from oil-contaminated soil.</title>
        <authorList>
            <person name="Wang L."/>
            <person name="Chen L."/>
        </authorList>
    </citation>
    <scope>NUCLEOTIDE SEQUENCE [LARGE SCALE GENOMIC DNA]</scope>
    <source>
        <strain evidence="6 7">FW-11</strain>
    </source>
</reference>
<evidence type="ECO:0000313" key="6">
    <source>
        <dbReference type="EMBL" id="PTQ13316.1"/>
    </source>
</evidence>
<proteinExistence type="predicted"/>
<evidence type="ECO:0000256" key="1">
    <source>
        <dbReference type="ARBA" id="ARBA00023015"/>
    </source>
</evidence>
<keyword evidence="7" id="KW-1185">Reference proteome</keyword>
<dbReference type="InterPro" id="IPR036271">
    <property type="entry name" value="Tet_transcr_reg_TetR-rel_C_sf"/>
</dbReference>
<keyword evidence="1" id="KW-0805">Transcription regulation</keyword>
<dbReference type="Gene3D" id="1.10.357.10">
    <property type="entry name" value="Tetracycline Repressor, domain 2"/>
    <property type="match status" value="1"/>
</dbReference>
<dbReference type="PROSITE" id="PS50977">
    <property type="entry name" value="HTH_TETR_2"/>
    <property type="match status" value="1"/>
</dbReference>
<dbReference type="PANTHER" id="PTHR47506">
    <property type="entry name" value="TRANSCRIPTIONAL REGULATORY PROTEIN"/>
    <property type="match status" value="1"/>
</dbReference>
<protein>
    <submittedName>
        <fullName evidence="6">TetR family transcriptional regulator</fullName>
    </submittedName>
</protein>
<dbReference type="OrthoDB" id="9816296at2"/>
<dbReference type="Pfam" id="PF21993">
    <property type="entry name" value="TetR_C_13_2"/>
    <property type="match status" value="1"/>
</dbReference>
<comment type="caution">
    <text evidence="6">The sequence shown here is derived from an EMBL/GenBank/DDBJ whole genome shotgun (WGS) entry which is preliminary data.</text>
</comment>
<dbReference type="InterPro" id="IPR001647">
    <property type="entry name" value="HTH_TetR"/>
</dbReference>